<dbReference type="Pfam" id="PF00069">
    <property type="entry name" value="Pkinase"/>
    <property type="match status" value="1"/>
</dbReference>
<reference evidence="8 9" key="1">
    <citation type="submission" date="2015-08" db="EMBL/GenBank/DDBJ databases">
        <authorList>
            <person name="Babu N.S."/>
            <person name="Beckwith C.J."/>
            <person name="Beseler K.G."/>
            <person name="Brison A."/>
            <person name="Carone J.V."/>
            <person name="Caskin T.P."/>
            <person name="Diamond M."/>
            <person name="Durham M.E."/>
            <person name="Foxe J.M."/>
            <person name="Go M."/>
            <person name="Henderson B.A."/>
            <person name="Jones I.B."/>
            <person name="McGettigan J.A."/>
            <person name="Micheletti S.J."/>
            <person name="Nasrallah M.E."/>
            <person name="Ortiz D."/>
            <person name="Piller C.R."/>
            <person name="Privatt S.R."/>
            <person name="Schneider S.L."/>
            <person name="Sharp S."/>
            <person name="Smith T.C."/>
            <person name="Stanton J.D."/>
            <person name="Ullery H.E."/>
            <person name="Wilson R.J."/>
            <person name="Serrano M.G."/>
            <person name="Buck G."/>
            <person name="Lee V."/>
            <person name="Wang Y."/>
            <person name="Carvalho R."/>
            <person name="Voegtly L."/>
            <person name="Shi R."/>
            <person name="Duckworth R."/>
            <person name="Johnson A."/>
            <person name="Loviza R."/>
            <person name="Walstead R."/>
            <person name="Shah Z."/>
            <person name="Kiflezghi M."/>
            <person name="Wade K."/>
            <person name="Ball S.L."/>
            <person name="Bradley K.W."/>
            <person name="Asai D.J."/>
            <person name="Bowman C.A."/>
            <person name="Russell D.A."/>
            <person name="Pope W.H."/>
            <person name="Jacobs-Sera D."/>
            <person name="Hendrix R.W."/>
            <person name="Hatfull G.F."/>
        </authorList>
    </citation>
    <scope>NUCLEOTIDE SEQUENCE [LARGE SCALE GENOMIC DNA]</scope>
    <source>
        <strain evidence="8 9">DSM 27648</strain>
    </source>
</reference>
<keyword evidence="2" id="KW-0547">Nucleotide-binding</keyword>
<sequence>MMPSLELGKYRLIIELAEGGMGHVYLAVAEGPLGFNKLAVVKELKPSLIEEHGFLDMFLDEARLSAKLNHPNVVQTNEVGVESGRAFFAMEYLEGQSLVRVRSRLGKAGSLPVGTHLRVIAEACSGLHYAHELRDFDGTALGVVHRDVSPHNVFVTYDGHVKIVDFGVAKVLGRSQETGVGVLKGKLPYMAPEQIRGVSLDRRVDVFALGAMLWEAVSGDRMWNKLQPEVVMSRLLAGDIPKLAEAAPDTPPRLLAIVDKATAASADDRFQTADELRREIEAYLGEVQEGNNESLRDLGRTMADAFGSERVQVNRAVREQLRRLRETSAPVGIVRLPAHSSGSHPSATPYTVTPPSISGPVIATAPNGGATRILGRRPDKSDRDLDLSDLAASPQAKRPDRRLLALAVAMGVVVLGAFAFIVSRRADAPPAAPSAATAALLPTAEAPAPVAKPEPTPAASAAPIASTPAAAVRSKPAFVAPTAAPAVATTKATTNAPSDAKVEAGSSKSSRPARPIETDLEAR</sequence>
<accession>A0A0K1PL70</accession>
<feature type="compositionally biased region" description="Low complexity" evidence="5">
    <location>
        <begin position="483"/>
        <end position="497"/>
    </location>
</feature>
<dbReference type="SUPFAM" id="SSF56112">
    <property type="entry name" value="Protein kinase-like (PK-like)"/>
    <property type="match status" value="1"/>
</dbReference>
<keyword evidence="8" id="KW-0723">Serine/threonine-protein kinase</keyword>
<dbReference type="InterPro" id="IPR011009">
    <property type="entry name" value="Kinase-like_dom_sf"/>
</dbReference>
<dbReference type="Proteomes" id="UP000064967">
    <property type="component" value="Chromosome"/>
</dbReference>
<evidence type="ECO:0000256" key="4">
    <source>
        <dbReference type="ARBA" id="ARBA00022840"/>
    </source>
</evidence>
<dbReference type="AlphaFoldDB" id="A0A0K1PL70"/>
<feature type="domain" description="Protein kinase" evidence="7">
    <location>
        <begin position="10"/>
        <end position="284"/>
    </location>
</feature>
<keyword evidence="6" id="KW-1133">Transmembrane helix</keyword>
<keyword evidence="4" id="KW-0067">ATP-binding</keyword>
<dbReference type="Gene3D" id="3.30.200.20">
    <property type="entry name" value="Phosphorylase Kinase, domain 1"/>
    <property type="match status" value="1"/>
</dbReference>
<evidence type="ECO:0000256" key="6">
    <source>
        <dbReference type="SAM" id="Phobius"/>
    </source>
</evidence>
<feature type="compositionally biased region" description="Polar residues" evidence="5">
    <location>
        <begin position="340"/>
        <end position="356"/>
    </location>
</feature>
<keyword evidence="1" id="KW-0808">Transferase</keyword>
<dbReference type="PROSITE" id="PS00109">
    <property type="entry name" value="PROTEIN_KINASE_TYR"/>
    <property type="match status" value="1"/>
</dbReference>
<evidence type="ECO:0000313" key="9">
    <source>
        <dbReference type="Proteomes" id="UP000064967"/>
    </source>
</evidence>
<dbReference type="CDD" id="cd14014">
    <property type="entry name" value="STKc_PknB_like"/>
    <property type="match status" value="1"/>
</dbReference>
<dbReference type="PROSITE" id="PS50011">
    <property type="entry name" value="PROTEIN_KINASE_DOM"/>
    <property type="match status" value="1"/>
</dbReference>
<dbReference type="KEGG" id="llu:AKJ09_00942"/>
<keyword evidence="6" id="KW-0472">Membrane</keyword>
<dbReference type="GO" id="GO:0005524">
    <property type="term" value="F:ATP binding"/>
    <property type="evidence" value="ECO:0007669"/>
    <property type="project" value="UniProtKB-KW"/>
</dbReference>
<feature type="transmembrane region" description="Helical" evidence="6">
    <location>
        <begin position="403"/>
        <end position="422"/>
    </location>
</feature>
<dbReference type="GO" id="GO:0004674">
    <property type="term" value="F:protein serine/threonine kinase activity"/>
    <property type="evidence" value="ECO:0007669"/>
    <property type="project" value="UniProtKB-KW"/>
</dbReference>
<dbReference type="EMBL" id="CP012333">
    <property type="protein sequence ID" value="AKU94278.1"/>
    <property type="molecule type" value="Genomic_DNA"/>
</dbReference>
<evidence type="ECO:0000256" key="5">
    <source>
        <dbReference type="SAM" id="MobiDB-lite"/>
    </source>
</evidence>
<evidence type="ECO:0000256" key="1">
    <source>
        <dbReference type="ARBA" id="ARBA00022679"/>
    </source>
</evidence>
<dbReference type="PATRIC" id="fig|1391654.3.peg.955"/>
<dbReference type="InterPro" id="IPR008266">
    <property type="entry name" value="Tyr_kinase_AS"/>
</dbReference>
<evidence type="ECO:0000313" key="8">
    <source>
        <dbReference type="EMBL" id="AKU94278.1"/>
    </source>
</evidence>
<evidence type="ECO:0000256" key="2">
    <source>
        <dbReference type="ARBA" id="ARBA00022741"/>
    </source>
</evidence>
<keyword evidence="3 8" id="KW-0418">Kinase</keyword>
<keyword evidence="6" id="KW-0812">Transmembrane</keyword>
<keyword evidence="9" id="KW-1185">Reference proteome</keyword>
<evidence type="ECO:0000259" key="7">
    <source>
        <dbReference type="PROSITE" id="PS50011"/>
    </source>
</evidence>
<dbReference type="STRING" id="1391654.AKJ09_00942"/>
<feature type="region of interest" description="Disordered" evidence="5">
    <location>
        <begin position="483"/>
        <end position="523"/>
    </location>
</feature>
<evidence type="ECO:0000256" key="3">
    <source>
        <dbReference type="ARBA" id="ARBA00022777"/>
    </source>
</evidence>
<dbReference type="Gene3D" id="1.10.510.10">
    <property type="entry name" value="Transferase(Phosphotransferase) domain 1"/>
    <property type="match status" value="1"/>
</dbReference>
<dbReference type="InterPro" id="IPR000719">
    <property type="entry name" value="Prot_kinase_dom"/>
</dbReference>
<dbReference type="PANTHER" id="PTHR43289">
    <property type="entry name" value="MITOGEN-ACTIVATED PROTEIN KINASE KINASE KINASE 20-RELATED"/>
    <property type="match status" value="1"/>
</dbReference>
<feature type="compositionally biased region" description="Low complexity" evidence="5">
    <location>
        <begin position="457"/>
        <end position="467"/>
    </location>
</feature>
<dbReference type="PANTHER" id="PTHR43289:SF6">
    <property type="entry name" value="SERINE_THREONINE-PROTEIN KINASE NEKL-3"/>
    <property type="match status" value="1"/>
</dbReference>
<dbReference type="RefSeq" id="WP_169927242.1">
    <property type="nucleotide sequence ID" value="NZ_CP012333.1"/>
</dbReference>
<name>A0A0K1PL70_9BACT</name>
<proteinExistence type="predicted"/>
<feature type="region of interest" description="Disordered" evidence="5">
    <location>
        <begin position="447"/>
        <end position="467"/>
    </location>
</feature>
<feature type="compositionally biased region" description="Basic and acidic residues" evidence="5">
    <location>
        <begin position="376"/>
        <end position="386"/>
    </location>
</feature>
<gene>
    <name evidence="8" type="ORF">AKJ09_00942</name>
</gene>
<feature type="compositionally biased region" description="Basic and acidic residues" evidence="5">
    <location>
        <begin position="514"/>
        <end position="523"/>
    </location>
</feature>
<organism evidence="8 9">
    <name type="scientific">Labilithrix luteola</name>
    <dbReference type="NCBI Taxonomy" id="1391654"/>
    <lineage>
        <taxon>Bacteria</taxon>
        <taxon>Pseudomonadati</taxon>
        <taxon>Myxococcota</taxon>
        <taxon>Polyangia</taxon>
        <taxon>Polyangiales</taxon>
        <taxon>Labilitrichaceae</taxon>
        <taxon>Labilithrix</taxon>
    </lineage>
</organism>
<feature type="region of interest" description="Disordered" evidence="5">
    <location>
        <begin position="335"/>
        <end position="396"/>
    </location>
</feature>
<protein>
    <submittedName>
        <fullName evidence="8">Serine/threonine protein kinase</fullName>
    </submittedName>
</protein>